<evidence type="ECO:0000313" key="8">
    <source>
        <dbReference type="Proteomes" id="UP001148838"/>
    </source>
</evidence>
<evidence type="ECO:0000256" key="4">
    <source>
        <dbReference type="ARBA" id="ARBA00022833"/>
    </source>
</evidence>
<keyword evidence="8" id="KW-1185">Reference proteome</keyword>
<keyword evidence="4" id="KW-0862">Zinc</keyword>
<evidence type="ECO:0000313" key="7">
    <source>
        <dbReference type="EMBL" id="KAJ4434915.1"/>
    </source>
</evidence>
<organism evidence="7 8">
    <name type="scientific">Periplaneta americana</name>
    <name type="common">American cockroach</name>
    <name type="synonym">Blatta americana</name>
    <dbReference type="NCBI Taxonomy" id="6978"/>
    <lineage>
        <taxon>Eukaryota</taxon>
        <taxon>Metazoa</taxon>
        <taxon>Ecdysozoa</taxon>
        <taxon>Arthropoda</taxon>
        <taxon>Hexapoda</taxon>
        <taxon>Insecta</taxon>
        <taxon>Pterygota</taxon>
        <taxon>Neoptera</taxon>
        <taxon>Polyneoptera</taxon>
        <taxon>Dictyoptera</taxon>
        <taxon>Blattodea</taxon>
        <taxon>Blattoidea</taxon>
        <taxon>Blattidae</taxon>
        <taxon>Blattinae</taxon>
        <taxon>Periplaneta</taxon>
    </lineage>
</organism>
<dbReference type="CDD" id="cd15517">
    <property type="entry name" value="PHD_TCF19_like"/>
    <property type="match status" value="1"/>
</dbReference>
<keyword evidence="3" id="KW-0863">Zinc-finger</keyword>
<feature type="region of interest" description="Disordered" evidence="5">
    <location>
        <begin position="207"/>
        <end position="236"/>
    </location>
</feature>
<evidence type="ECO:0000256" key="3">
    <source>
        <dbReference type="ARBA" id="ARBA00022771"/>
    </source>
</evidence>
<protein>
    <recommendedName>
        <fullName evidence="6">Zinc finger PHD-type domain-containing protein</fullName>
    </recommendedName>
</protein>
<dbReference type="EMBL" id="JAJSOF020000025">
    <property type="protein sequence ID" value="KAJ4434915.1"/>
    <property type="molecule type" value="Genomic_DNA"/>
</dbReference>
<dbReference type="InterPro" id="IPR011011">
    <property type="entry name" value="Znf_FYVE_PHD"/>
</dbReference>
<dbReference type="Gene3D" id="3.30.40.10">
    <property type="entry name" value="Zinc/RING finger domain, C3HC4 (zinc finger)"/>
    <property type="match status" value="1"/>
</dbReference>
<comment type="subcellular location">
    <subcellularLocation>
        <location evidence="1">Nucleus</location>
    </subcellularLocation>
</comment>
<dbReference type="Proteomes" id="UP001148838">
    <property type="component" value="Unassembled WGS sequence"/>
</dbReference>
<dbReference type="InterPro" id="IPR001965">
    <property type="entry name" value="Znf_PHD"/>
</dbReference>
<proteinExistence type="predicted"/>
<dbReference type="InterPro" id="IPR007889">
    <property type="entry name" value="HTH_Psq"/>
</dbReference>
<dbReference type="InterPro" id="IPR013083">
    <property type="entry name" value="Znf_RING/FYVE/PHD"/>
</dbReference>
<dbReference type="Gene3D" id="1.10.10.60">
    <property type="entry name" value="Homeodomain-like"/>
    <property type="match status" value="1"/>
</dbReference>
<evidence type="ECO:0000259" key="6">
    <source>
        <dbReference type="SMART" id="SM00249"/>
    </source>
</evidence>
<gene>
    <name evidence="7" type="ORF">ANN_23486</name>
</gene>
<sequence>MPKSEEKHNKKGCWTEENMKHAMNDVLMGKISIREAVRVYDVPKSSLHDRINKIKKGKEANVPPKLGRFELTFSEKYEEELLAHIRQLDSMFMPLSKKEFLKLAYDLAVELRLPHRFNKTKKLAGKDFYYGFLKRHPEIALRVPESTSMMRAVGFNKPQVDLFFSKLVELMEKHSFPPSRIFNADETGVSSVHDNCKVMSVKGKRQAKKLSPIPDASKRRLATRKRKAEKSQILTGTPYKESLEEKQVQKNKKDEKKRRKCAKTLNLDQSSTSVQASVSSVTCCILCGESFEEDWIQCEKCKGWAHEKCADLENATFYYECDKCMQVQ</sequence>
<accession>A0ABQ8SMF1</accession>
<feature type="domain" description="Zinc finger PHD-type" evidence="6">
    <location>
        <begin position="283"/>
        <end position="325"/>
    </location>
</feature>
<evidence type="ECO:0000256" key="5">
    <source>
        <dbReference type="SAM" id="MobiDB-lite"/>
    </source>
</evidence>
<dbReference type="InterPro" id="IPR009057">
    <property type="entry name" value="Homeodomain-like_sf"/>
</dbReference>
<dbReference type="SUPFAM" id="SSF46689">
    <property type="entry name" value="Homeodomain-like"/>
    <property type="match status" value="1"/>
</dbReference>
<keyword evidence="2" id="KW-0479">Metal-binding</keyword>
<dbReference type="Pfam" id="PF05225">
    <property type="entry name" value="HTH_psq"/>
    <property type="match status" value="1"/>
</dbReference>
<comment type="caution">
    <text evidence="7">The sequence shown here is derived from an EMBL/GenBank/DDBJ whole genome shotgun (WGS) entry which is preliminary data.</text>
</comment>
<name>A0ABQ8SMF1_PERAM</name>
<evidence type="ECO:0000256" key="1">
    <source>
        <dbReference type="ARBA" id="ARBA00004123"/>
    </source>
</evidence>
<reference evidence="7 8" key="1">
    <citation type="journal article" date="2022" name="Allergy">
        <title>Genome assembly and annotation of Periplaneta americana reveal a comprehensive cockroach allergen profile.</title>
        <authorList>
            <person name="Wang L."/>
            <person name="Xiong Q."/>
            <person name="Saelim N."/>
            <person name="Wang L."/>
            <person name="Nong W."/>
            <person name="Wan A.T."/>
            <person name="Shi M."/>
            <person name="Liu X."/>
            <person name="Cao Q."/>
            <person name="Hui J.H.L."/>
            <person name="Sookrung N."/>
            <person name="Leung T.F."/>
            <person name="Tungtrongchitr A."/>
            <person name="Tsui S.K.W."/>
        </authorList>
    </citation>
    <scope>NUCLEOTIDE SEQUENCE [LARGE SCALE GENOMIC DNA]</scope>
    <source>
        <strain evidence="7">PWHHKU_190912</strain>
    </source>
</reference>
<evidence type="ECO:0000256" key="2">
    <source>
        <dbReference type="ARBA" id="ARBA00022723"/>
    </source>
</evidence>
<dbReference type="SUPFAM" id="SSF57903">
    <property type="entry name" value="FYVE/PHD zinc finger"/>
    <property type="match status" value="1"/>
</dbReference>
<dbReference type="SMART" id="SM00249">
    <property type="entry name" value="PHD"/>
    <property type="match status" value="1"/>
</dbReference>
<feature type="compositionally biased region" description="Basic residues" evidence="5">
    <location>
        <begin position="219"/>
        <end position="228"/>
    </location>
</feature>